<dbReference type="InterPro" id="IPR002481">
    <property type="entry name" value="FUR"/>
</dbReference>
<reference evidence="3" key="1">
    <citation type="submission" date="2016-11" db="EMBL/GenBank/DDBJ databases">
        <title>Trade-off between light-utilization and light-protection in marine flavobacteria.</title>
        <authorList>
            <person name="Kumagai Y."/>
            <person name="Yoshizawa S."/>
            <person name="Kogure K."/>
        </authorList>
    </citation>
    <scope>NUCLEOTIDE SEQUENCE [LARGE SCALE GENOMIC DNA]</scope>
    <source>
        <strain evidence="3">SG-18</strain>
    </source>
</reference>
<feature type="binding site" evidence="1">
    <location>
        <position position="135"/>
    </location>
    <ligand>
        <name>Zn(2+)</name>
        <dbReference type="ChEBI" id="CHEBI:29105"/>
    </ligand>
</feature>
<keyword evidence="3" id="KW-1185">Reference proteome</keyword>
<gene>
    <name evidence="2" type="ORF">BST99_09850</name>
</gene>
<dbReference type="Proteomes" id="UP000239366">
    <property type="component" value="Unassembled WGS sequence"/>
</dbReference>
<dbReference type="PANTHER" id="PTHR33202">
    <property type="entry name" value="ZINC UPTAKE REGULATION PROTEIN"/>
    <property type="match status" value="1"/>
</dbReference>
<comment type="caution">
    <text evidence="2">The sequence shown here is derived from an EMBL/GenBank/DDBJ whole genome shotgun (WGS) entry which is preliminary data.</text>
</comment>
<dbReference type="GO" id="GO:1900376">
    <property type="term" value="P:regulation of secondary metabolite biosynthetic process"/>
    <property type="evidence" value="ECO:0007669"/>
    <property type="project" value="TreeGrafter"/>
</dbReference>
<sequence>MIMSTELQTQLLDSKGLKKTPIRRELVSLFLQNSNALSFHDIQDGMSSKLDKSTLYRNLTSFEEAGLIHKINDHSGIAKFALGQQDLSDDHAHFVCDNCETVSCMEGSVSIDVKVDDKVHVKQIQTIVHGICGNCNS</sequence>
<comment type="cofactor">
    <cofactor evidence="1">
        <name>Zn(2+)</name>
        <dbReference type="ChEBI" id="CHEBI:29105"/>
    </cofactor>
    <text evidence="1">Binds 1 zinc ion per subunit.</text>
</comment>
<protein>
    <recommendedName>
        <fullName evidence="4">Transcriptional repressor</fullName>
    </recommendedName>
</protein>
<evidence type="ECO:0008006" key="4">
    <source>
        <dbReference type="Google" id="ProtNLM"/>
    </source>
</evidence>
<keyword evidence="1" id="KW-0479">Metal-binding</keyword>
<dbReference type="GO" id="GO:0045892">
    <property type="term" value="P:negative regulation of DNA-templated transcription"/>
    <property type="evidence" value="ECO:0007669"/>
    <property type="project" value="TreeGrafter"/>
</dbReference>
<dbReference type="Gene3D" id="1.10.10.10">
    <property type="entry name" value="Winged helix-like DNA-binding domain superfamily/Winged helix DNA-binding domain"/>
    <property type="match status" value="1"/>
</dbReference>
<dbReference type="PANTHER" id="PTHR33202:SF7">
    <property type="entry name" value="FERRIC UPTAKE REGULATION PROTEIN"/>
    <property type="match status" value="1"/>
</dbReference>
<dbReference type="EMBL" id="MQVX01000001">
    <property type="protein sequence ID" value="PQJ15988.1"/>
    <property type="molecule type" value="Genomic_DNA"/>
</dbReference>
<feature type="binding site" evidence="1">
    <location>
        <position position="96"/>
    </location>
    <ligand>
        <name>Zn(2+)</name>
        <dbReference type="ChEBI" id="CHEBI:29105"/>
    </ligand>
</feature>
<evidence type="ECO:0000313" key="2">
    <source>
        <dbReference type="EMBL" id="PQJ15988.1"/>
    </source>
</evidence>
<name>A0A2S7T8U0_9FLAO</name>
<dbReference type="SUPFAM" id="SSF46785">
    <property type="entry name" value="Winged helix' DNA-binding domain"/>
    <property type="match status" value="1"/>
</dbReference>
<dbReference type="GO" id="GO:0000976">
    <property type="term" value="F:transcription cis-regulatory region binding"/>
    <property type="evidence" value="ECO:0007669"/>
    <property type="project" value="TreeGrafter"/>
</dbReference>
<dbReference type="AlphaFoldDB" id="A0A2S7T8U0"/>
<evidence type="ECO:0000313" key="3">
    <source>
        <dbReference type="Proteomes" id="UP000239366"/>
    </source>
</evidence>
<organism evidence="2 3">
    <name type="scientific">Aureicoccus marinus</name>
    <dbReference type="NCBI Taxonomy" id="754435"/>
    <lineage>
        <taxon>Bacteria</taxon>
        <taxon>Pseudomonadati</taxon>
        <taxon>Bacteroidota</taxon>
        <taxon>Flavobacteriia</taxon>
        <taxon>Flavobacteriales</taxon>
        <taxon>Flavobacteriaceae</taxon>
        <taxon>Aureicoccus</taxon>
    </lineage>
</organism>
<feature type="binding site" evidence="1">
    <location>
        <position position="99"/>
    </location>
    <ligand>
        <name>Zn(2+)</name>
        <dbReference type="ChEBI" id="CHEBI:29105"/>
    </ligand>
</feature>
<dbReference type="InterPro" id="IPR036390">
    <property type="entry name" value="WH_DNA-bd_sf"/>
</dbReference>
<proteinExistence type="predicted"/>
<keyword evidence="1" id="KW-0862">Zinc</keyword>
<dbReference type="InterPro" id="IPR036388">
    <property type="entry name" value="WH-like_DNA-bd_sf"/>
</dbReference>
<dbReference type="Pfam" id="PF01475">
    <property type="entry name" value="FUR"/>
    <property type="match status" value="1"/>
</dbReference>
<feature type="binding site" evidence="1">
    <location>
        <position position="132"/>
    </location>
    <ligand>
        <name>Zn(2+)</name>
        <dbReference type="ChEBI" id="CHEBI:29105"/>
    </ligand>
</feature>
<accession>A0A2S7T8U0</accession>
<dbReference type="GO" id="GO:0003700">
    <property type="term" value="F:DNA-binding transcription factor activity"/>
    <property type="evidence" value="ECO:0007669"/>
    <property type="project" value="InterPro"/>
</dbReference>
<dbReference type="GO" id="GO:0008270">
    <property type="term" value="F:zinc ion binding"/>
    <property type="evidence" value="ECO:0007669"/>
    <property type="project" value="TreeGrafter"/>
</dbReference>
<evidence type="ECO:0000256" key="1">
    <source>
        <dbReference type="PIRSR" id="PIRSR602481-1"/>
    </source>
</evidence>